<proteinExistence type="predicted"/>
<sequence length="202" mass="22846">MSVKAAKDTCLSRSLENLISLIAFMVCFQIFFTHEGKRWGLRTLEQLPARAFVGEYVGEILTNMEQEDRNNNAKADLTKFFTHEEKGWGLRTLEQLPAGAFACEYVGEILTNMEQEERNNNAQADPTITHTYPILLDRDWCSEKGLKVEEALCLDTTFSGNIARFINLCYFLFMLQVTIWESAAADGDGARVWSPNQSLSNG</sequence>
<evidence type="ECO:0000256" key="1">
    <source>
        <dbReference type="SAM" id="Phobius"/>
    </source>
</evidence>
<dbReference type="PANTHER" id="PTHR46450">
    <property type="entry name" value="INACTIVE HISTONE-LYSINE N-METHYLTRANSFERASE SUVR1-RELATED"/>
    <property type="match status" value="1"/>
</dbReference>
<comment type="caution">
    <text evidence="3">The sequence shown here is derived from an EMBL/GenBank/DDBJ whole genome shotgun (WGS) entry which is preliminary data.</text>
</comment>
<dbReference type="AlphaFoldDB" id="A0ABD3GGA8"/>
<feature type="domain" description="SET" evidence="2">
    <location>
        <begin position="75"/>
        <end position="202"/>
    </location>
</feature>
<dbReference type="PROSITE" id="PS50280">
    <property type="entry name" value="SET"/>
    <property type="match status" value="1"/>
</dbReference>
<keyword evidence="1" id="KW-0472">Membrane</keyword>
<dbReference type="InterPro" id="IPR046341">
    <property type="entry name" value="SET_dom_sf"/>
</dbReference>
<organism evidence="3 4">
    <name type="scientific">Riccia sorocarpa</name>
    <dbReference type="NCBI Taxonomy" id="122646"/>
    <lineage>
        <taxon>Eukaryota</taxon>
        <taxon>Viridiplantae</taxon>
        <taxon>Streptophyta</taxon>
        <taxon>Embryophyta</taxon>
        <taxon>Marchantiophyta</taxon>
        <taxon>Marchantiopsida</taxon>
        <taxon>Marchantiidae</taxon>
        <taxon>Marchantiales</taxon>
        <taxon>Ricciaceae</taxon>
        <taxon>Riccia</taxon>
    </lineage>
</organism>
<reference evidence="3 4" key="1">
    <citation type="submission" date="2024-09" db="EMBL/GenBank/DDBJ databases">
        <title>Chromosome-scale assembly of Riccia sorocarpa.</title>
        <authorList>
            <person name="Paukszto L."/>
        </authorList>
    </citation>
    <scope>NUCLEOTIDE SEQUENCE [LARGE SCALE GENOMIC DNA]</scope>
    <source>
        <strain evidence="3">LP-2024</strain>
        <tissue evidence="3">Aerial parts of the thallus</tissue>
    </source>
</reference>
<protein>
    <recommendedName>
        <fullName evidence="2">SET domain-containing protein</fullName>
    </recommendedName>
</protein>
<keyword evidence="4" id="KW-1185">Reference proteome</keyword>
<dbReference type="PANTHER" id="PTHR46450:SF24">
    <property type="entry name" value="HISTONE-LYSINE N-METHYLTRANSFERASE SUVR4"/>
    <property type="match status" value="1"/>
</dbReference>
<dbReference type="Gene3D" id="2.170.270.10">
    <property type="entry name" value="SET domain"/>
    <property type="match status" value="2"/>
</dbReference>
<accession>A0ABD3GGA8</accession>
<keyword evidence="1" id="KW-1133">Transmembrane helix</keyword>
<dbReference type="Pfam" id="PF00856">
    <property type="entry name" value="SET"/>
    <property type="match status" value="1"/>
</dbReference>
<feature type="transmembrane region" description="Helical" evidence="1">
    <location>
        <begin position="15"/>
        <end position="32"/>
    </location>
</feature>
<dbReference type="Proteomes" id="UP001633002">
    <property type="component" value="Unassembled WGS sequence"/>
</dbReference>
<dbReference type="EMBL" id="JBJQOH010000008">
    <property type="protein sequence ID" value="KAL3677607.1"/>
    <property type="molecule type" value="Genomic_DNA"/>
</dbReference>
<dbReference type="InterPro" id="IPR001214">
    <property type="entry name" value="SET_dom"/>
</dbReference>
<gene>
    <name evidence="3" type="ORF">R1sor_027555</name>
</gene>
<evidence type="ECO:0000259" key="2">
    <source>
        <dbReference type="PROSITE" id="PS50280"/>
    </source>
</evidence>
<dbReference type="SUPFAM" id="SSF82199">
    <property type="entry name" value="SET domain"/>
    <property type="match status" value="2"/>
</dbReference>
<name>A0ABD3GGA8_9MARC</name>
<keyword evidence="1" id="KW-0812">Transmembrane</keyword>
<evidence type="ECO:0000313" key="4">
    <source>
        <dbReference type="Proteomes" id="UP001633002"/>
    </source>
</evidence>
<evidence type="ECO:0000313" key="3">
    <source>
        <dbReference type="EMBL" id="KAL3677607.1"/>
    </source>
</evidence>